<protein>
    <recommendedName>
        <fullName evidence="4">Lipoprotein</fullName>
    </recommendedName>
</protein>
<dbReference type="EMBL" id="CP002349">
    <property type="protein sequence ID" value="ADR20270.1"/>
    <property type="molecule type" value="Genomic_DNA"/>
</dbReference>
<dbReference type="PROSITE" id="PS51257">
    <property type="entry name" value="PROKAR_LIPOPROTEIN"/>
    <property type="match status" value="1"/>
</dbReference>
<dbReference type="KEGG" id="mtt:Ftrac_0261"/>
<evidence type="ECO:0000256" key="1">
    <source>
        <dbReference type="SAM" id="SignalP"/>
    </source>
</evidence>
<evidence type="ECO:0000313" key="2">
    <source>
        <dbReference type="EMBL" id="ADR20270.1"/>
    </source>
</evidence>
<proteinExistence type="predicted"/>
<evidence type="ECO:0008006" key="4">
    <source>
        <dbReference type="Google" id="ProtNLM"/>
    </source>
</evidence>
<feature type="signal peptide" evidence="1">
    <location>
        <begin position="1"/>
        <end position="18"/>
    </location>
</feature>
<name>E4TLX9_MARTH</name>
<evidence type="ECO:0000313" key="3">
    <source>
        <dbReference type="Proteomes" id="UP000008720"/>
    </source>
</evidence>
<dbReference type="RefSeq" id="WP_013452421.1">
    <property type="nucleotide sequence ID" value="NC_014759.1"/>
</dbReference>
<dbReference type="AlphaFoldDB" id="E4TLX9"/>
<gene>
    <name evidence="2" type="ordered locus">Ftrac_0261</name>
</gene>
<keyword evidence="1" id="KW-0732">Signal</keyword>
<feature type="chain" id="PRO_5003187981" description="Lipoprotein" evidence="1">
    <location>
        <begin position="19"/>
        <end position="183"/>
    </location>
</feature>
<dbReference type="Proteomes" id="UP000008720">
    <property type="component" value="Chromosome"/>
</dbReference>
<accession>E4TLX9</accession>
<keyword evidence="3" id="KW-1185">Reference proteome</keyword>
<organism evidence="2 3">
    <name type="scientific">Marivirga tractuosa (strain ATCC 23168 / DSM 4126 / NBRC 15989 / NCIMB 1408 / VKM B-1430 / H-43)</name>
    <name type="common">Microscilla tractuosa</name>
    <name type="synonym">Flexibacter tractuosus</name>
    <dbReference type="NCBI Taxonomy" id="643867"/>
    <lineage>
        <taxon>Bacteria</taxon>
        <taxon>Pseudomonadati</taxon>
        <taxon>Bacteroidota</taxon>
        <taxon>Cytophagia</taxon>
        <taxon>Cytophagales</taxon>
        <taxon>Marivirgaceae</taxon>
        <taxon>Marivirga</taxon>
    </lineage>
</organism>
<reference evidence="2 3" key="1">
    <citation type="journal article" date="2011" name="Stand. Genomic Sci.">
        <title>Complete genome sequence of Marivirga tractuosa type strain (H-43).</title>
        <authorList>
            <person name="Pagani I."/>
            <person name="Chertkov O."/>
            <person name="Lapidus A."/>
            <person name="Lucas S."/>
            <person name="Del Rio T.G."/>
            <person name="Tice H."/>
            <person name="Copeland A."/>
            <person name="Cheng J.F."/>
            <person name="Nolan M."/>
            <person name="Saunders E."/>
            <person name="Pitluck S."/>
            <person name="Held B."/>
            <person name="Goodwin L."/>
            <person name="Liolios K."/>
            <person name="Ovchinikova G."/>
            <person name="Ivanova N."/>
            <person name="Mavromatis K."/>
            <person name="Pati A."/>
            <person name="Chen A."/>
            <person name="Palaniappan K."/>
            <person name="Land M."/>
            <person name="Hauser L."/>
            <person name="Jeffries C.D."/>
            <person name="Detter J.C."/>
            <person name="Han C."/>
            <person name="Tapia R."/>
            <person name="Ngatchou-Djao O.D."/>
            <person name="Rohde M."/>
            <person name="Goker M."/>
            <person name="Spring S."/>
            <person name="Sikorski J."/>
            <person name="Woyke T."/>
            <person name="Bristow J."/>
            <person name="Eisen J.A."/>
            <person name="Markowitz V."/>
            <person name="Hugenholtz P."/>
            <person name="Klenk H.P."/>
            <person name="Kyrpides N.C."/>
        </authorList>
    </citation>
    <scope>NUCLEOTIDE SEQUENCE [LARGE SCALE GENOMIC DNA]</scope>
    <source>
        <strain evidence="3">ATCC 23168 / DSM 4126 / NBRC 15989 / NCIMB 1408 / VKM B-1430 / H-43</strain>
    </source>
</reference>
<sequence>MKKLSIYLMLLLTAFLFASCGEEEEEIVEERDNISFYGDTELAFTNAAVGDGGMYEDYHSTSIFLSDVDLSDGPDNININNGDSFIAIFFASTAEHPDAIEYTEIKSTDSSTEESMFEGGNLKYQHDADNPGPALNVESGSVNLIEYDFSAKTIELEYEFELEDGKTSKGYYKGSFAFLGEVG</sequence>
<dbReference type="HOGENOM" id="CLU_1473541_0_0_10"/>